<dbReference type="EMBL" id="JBHRST010000020">
    <property type="protein sequence ID" value="MFC3098819.1"/>
    <property type="molecule type" value="Genomic_DNA"/>
</dbReference>
<evidence type="ECO:0008006" key="3">
    <source>
        <dbReference type="Google" id="ProtNLM"/>
    </source>
</evidence>
<evidence type="ECO:0000313" key="1">
    <source>
        <dbReference type="EMBL" id="MFC3098819.1"/>
    </source>
</evidence>
<dbReference type="RefSeq" id="WP_336926541.1">
    <property type="nucleotide sequence ID" value="NZ_JBANRO010000007.1"/>
</dbReference>
<reference evidence="2" key="1">
    <citation type="journal article" date="2019" name="Int. J. Syst. Evol. Microbiol.">
        <title>The Global Catalogue of Microorganisms (GCM) 10K type strain sequencing project: providing services to taxonomists for standard genome sequencing and annotation.</title>
        <authorList>
            <consortium name="The Broad Institute Genomics Platform"/>
            <consortium name="The Broad Institute Genome Sequencing Center for Infectious Disease"/>
            <person name="Wu L."/>
            <person name="Ma J."/>
        </authorList>
    </citation>
    <scope>NUCLEOTIDE SEQUENCE [LARGE SCALE GENOMIC DNA]</scope>
    <source>
        <strain evidence="2">KCTC 52607</strain>
    </source>
</reference>
<gene>
    <name evidence="1" type="ORF">ACFODU_13565</name>
</gene>
<accession>A0ABV7EAC8</accession>
<sequence length="149" mass="16666">MSLEGQAFYPGEKASPQDVLALANAFADRAPLLLEGLKRTPNVAKAPFRLVAIHAIELYLNAYLLNCGCSGPEIRGYQHNLGKRLKQAEIKDLKLRKKTLDHLHELTKCREYLTSRYDPSDPGSSPLTRLKASLQDVRKKVSQKIQAEP</sequence>
<dbReference type="Gene3D" id="1.20.120.330">
    <property type="entry name" value="Nucleotidyltransferases domain 2"/>
    <property type="match status" value="1"/>
</dbReference>
<name>A0ABV7EAC8_9SPHN</name>
<dbReference type="Proteomes" id="UP001595456">
    <property type="component" value="Unassembled WGS sequence"/>
</dbReference>
<keyword evidence="2" id="KW-1185">Reference proteome</keyword>
<evidence type="ECO:0000313" key="2">
    <source>
        <dbReference type="Proteomes" id="UP001595456"/>
    </source>
</evidence>
<comment type="caution">
    <text evidence="1">The sequence shown here is derived from an EMBL/GenBank/DDBJ whole genome shotgun (WGS) entry which is preliminary data.</text>
</comment>
<organism evidence="1 2">
    <name type="scientific">Alteraurantiacibacter palmitatis</name>
    <dbReference type="NCBI Taxonomy" id="2054628"/>
    <lineage>
        <taxon>Bacteria</taxon>
        <taxon>Pseudomonadati</taxon>
        <taxon>Pseudomonadota</taxon>
        <taxon>Alphaproteobacteria</taxon>
        <taxon>Sphingomonadales</taxon>
        <taxon>Erythrobacteraceae</taxon>
        <taxon>Alteraurantiacibacter</taxon>
    </lineage>
</organism>
<protein>
    <recommendedName>
        <fullName evidence="3">HEPN domain-containing protein</fullName>
    </recommendedName>
</protein>
<proteinExistence type="predicted"/>